<organism evidence="2 3">
    <name type="scientific">Thiohalomonas denitrificans</name>
    <dbReference type="NCBI Taxonomy" id="415747"/>
    <lineage>
        <taxon>Bacteria</taxon>
        <taxon>Pseudomonadati</taxon>
        <taxon>Pseudomonadota</taxon>
        <taxon>Gammaproteobacteria</taxon>
        <taxon>Thiohalomonadales</taxon>
        <taxon>Thiohalomonadaceae</taxon>
        <taxon>Thiohalomonas</taxon>
    </lineage>
</organism>
<evidence type="ECO:0000259" key="1">
    <source>
        <dbReference type="PROSITE" id="PS50006"/>
    </source>
</evidence>
<accession>A0A1G5PKS0</accession>
<sequence>MPKLVITLDGVGLREYALTAQRHTIGRRPDNDILLDDQTVSSEHAAVSMAAEPAVTDLDSTNGTFVNGVQVSKHALKHGDTIRIGQHELRYIDERAQDHTATVVLSAPGTGPAQLEVISGEKSGTVLEVRDGRATIGKPGGQVALVMREADQYRLLPMGKGAGKTMVNGVPVAAEGSVLKPGDEITIAGTRMRFREVPA</sequence>
<dbReference type="STRING" id="415747.SAMN03097708_00346"/>
<dbReference type="Pfam" id="PF00498">
    <property type="entry name" value="FHA"/>
    <property type="match status" value="1"/>
</dbReference>
<proteinExistence type="predicted"/>
<dbReference type="Proteomes" id="UP000199648">
    <property type="component" value="Unassembled WGS sequence"/>
</dbReference>
<dbReference type="AlphaFoldDB" id="A0A1G5PKS0"/>
<dbReference type="PANTHER" id="PTHR23308">
    <property type="entry name" value="NUCLEAR INHIBITOR OF PROTEIN PHOSPHATASE-1"/>
    <property type="match status" value="1"/>
</dbReference>
<evidence type="ECO:0000313" key="3">
    <source>
        <dbReference type="Proteomes" id="UP000199648"/>
    </source>
</evidence>
<dbReference type="InterPro" id="IPR000253">
    <property type="entry name" value="FHA_dom"/>
</dbReference>
<gene>
    <name evidence="2" type="ORF">SAMN03097708_00346</name>
</gene>
<evidence type="ECO:0000313" key="2">
    <source>
        <dbReference type="EMBL" id="SCZ50135.1"/>
    </source>
</evidence>
<dbReference type="Gene3D" id="2.60.200.20">
    <property type="match status" value="2"/>
</dbReference>
<dbReference type="EMBL" id="FMWD01000001">
    <property type="protein sequence ID" value="SCZ50135.1"/>
    <property type="molecule type" value="Genomic_DNA"/>
</dbReference>
<reference evidence="2 3" key="1">
    <citation type="submission" date="2016-10" db="EMBL/GenBank/DDBJ databases">
        <authorList>
            <person name="de Groot N.N."/>
        </authorList>
    </citation>
    <scope>NUCLEOTIDE SEQUENCE [LARGE SCALE GENOMIC DNA]</scope>
    <source>
        <strain evidence="2 3">HLD2</strain>
    </source>
</reference>
<dbReference type="SUPFAM" id="SSF49879">
    <property type="entry name" value="SMAD/FHA domain"/>
    <property type="match status" value="2"/>
</dbReference>
<protein>
    <submittedName>
        <fullName evidence="2">FHA domain-containing protein</fullName>
    </submittedName>
</protein>
<dbReference type="PROSITE" id="PS50006">
    <property type="entry name" value="FHA_DOMAIN"/>
    <property type="match status" value="1"/>
</dbReference>
<dbReference type="InterPro" id="IPR008984">
    <property type="entry name" value="SMAD_FHA_dom_sf"/>
</dbReference>
<dbReference type="CDD" id="cd00060">
    <property type="entry name" value="FHA"/>
    <property type="match status" value="1"/>
</dbReference>
<keyword evidence="3" id="KW-1185">Reference proteome</keyword>
<dbReference type="RefSeq" id="WP_092991947.1">
    <property type="nucleotide sequence ID" value="NZ_FMWD01000001.1"/>
</dbReference>
<name>A0A1G5PKS0_9GAMM</name>
<dbReference type="SMART" id="SM00240">
    <property type="entry name" value="FHA"/>
    <property type="match status" value="1"/>
</dbReference>
<dbReference type="InterPro" id="IPR050923">
    <property type="entry name" value="Cell_Proc_Reg/RNA_Proc"/>
</dbReference>
<dbReference type="OrthoDB" id="151099at2"/>
<feature type="domain" description="FHA" evidence="1">
    <location>
        <begin position="23"/>
        <end position="71"/>
    </location>
</feature>